<proteinExistence type="inferred from homology"/>
<dbReference type="Pfam" id="PF02838">
    <property type="entry name" value="Glyco_hydro_20b"/>
    <property type="match status" value="1"/>
</dbReference>
<dbReference type="InterPro" id="IPR015882">
    <property type="entry name" value="HEX_bac_N"/>
</dbReference>
<reference evidence="9 10" key="1">
    <citation type="journal article" date="2011" name="J. Bacteriol.">
        <title>Genome sequence of 'Pedosphaera parvula' Ellin514, an aerobic Verrucomicrobial isolate from pasture soil.</title>
        <authorList>
            <person name="Kant R."/>
            <person name="van Passel M.W."/>
            <person name="Sangwan P."/>
            <person name="Palva A."/>
            <person name="Lucas S."/>
            <person name="Copeland A."/>
            <person name="Lapidus A."/>
            <person name="Glavina Del Rio T."/>
            <person name="Dalin E."/>
            <person name="Tice H."/>
            <person name="Bruce D."/>
            <person name="Goodwin L."/>
            <person name="Pitluck S."/>
            <person name="Chertkov O."/>
            <person name="Larimer F.W."/>
            <person name="Land M.L."/>
            <person name="Hauser L."/>
            <person name="Brettin T.S."/>
            <person name="Detter J.C."/>
            <person name="Han S."/>
            <person name="de Vos W.M."/>
            <person name="Janssen P.H."/>
            <person name="Smidt H."/>
        </authorList>
    </citation>
    <scope>NUCLEOTIDE SEQUENCE [LARGE SCALE GENOMIC DNA]</scope>
    <source>
        <strain evidence="9 10">Ellin514</strain>
    </source>
</reference>
<dbReference type="InterPro" id="IPR013783">
    <property type="entry name" value="Ig-like_fold"/>
</dbReference>
<keyword evidence="10" id="KW-1185">Reference proteome</keyword>
<dbReference type="GO" id="GO:0030203">
    <property type="term" value="P:glycosaminoglycan metabolic process"/>
    <property type="evidence" value="ECO:0007669"/>
    <property type="project" value="TreeGrafter"/>
</dbReference>
<dbReference type="EC" id="3.2.1.52" evidence="3"/>
<evidence type="ECO:0000256" key="3">
    <source>
        <dbReference type="ARBA" id="ARBA00012663"/>
    </source>
</evidence>
<evidence type="ECO:0000256" key="5">
    <source>
        <dbReference type="ARBA" id="ARBA00023295"/>
    </source>
</evidence>
<dbReference type="EMBL" id="ABOX02000002">
    <property type="protein sequence ID" value="EEF63093.1"/>
    <property type="molecule type" value="Genomic_DNA"/>
</dbReference>
<comment type="similarity">
    <text evidence="2">Belongs to the glycosyl hydrolase 20 family.</text>
</comment>
<dbReference type="Pfam" id="PF16403">
    <property type="entry name" value="Bact_surface_Ig-like"/>
    <property type="match status" value="2"/>
</dbReference>
<dbReference type="InterPro" id="IPR036179">
    <property type="entry name" value="Ig-like_dom_sf"/>
</dbReference>
<feature type="domain" description="Immunoglobulin" evidence="8">
    <location>
        <begin position="649"/>
        <end position="731"/>
    </location>
</feature>
<dbReference type="InterPro" id="IPR017853">
    <property type="entry name" value="GH"/>
</dbReference>
<organism evidence="9 10">
    <name type="scientific">Pedosphaera parvula (strain Ellin514)</name>
    <dbReference type="NCBI Taxonomy" id="320771"/>
    <lineage>
        <taxon>Bacteria</taxon>
        <taxon>Pseudomonadati</taxon>
        <taxon>Verrucomicrobiota</taxon>
        <taxon>Pedosphaerae</taxon>
        <taxon>Pedosphaerales</taxon>
        <taxon>Pedosphaeraceae</taxon>
        <taxon>Pedosphaera</taxon>
    </lineage>
</organism>
<dbReference type="CDD" id="cd06563">
    <property type="entry name" value="GH20_chitobiase-like"/>
    <property type="match status" value="1"/>
</dbReference>
<dbReference type="SUPFAM" id="SSF48726">
    <property type="entry name" value="Immunoglobulin"/>
    <property type="match status" value="2"/>
</dbReference>
<evidence type="ECO:0000256" key="1">
    <source>
        <dbReference type="ARBA" id="ARBA00001231"/>
    </source>
</evidence>
<dbReference type="InterPro" id="IPR003599">
    <property type="entry name" value="Ig_sub"/>
</dbReference>
<keyword evidence="4 9" id="KW-0378">Hydrolase</keyword>
<dbReference type="InterPro" id="IPR015883">
    <property type="entry name" value="Glyco_hydro_20_cat"/>
</dbReference>
<evidence type="ECO:0000313" key="10">
    <source>
        <dbReference type="Proteomes" id="UP000003688"/>
    </source>
</evidence>
<dbReference type="PANTHER" id="PTHR22600:SF57">
    <property type="entry name" value="BETA-N-ACETYLHEXOSAMINIDASE"/>
    <property type="match status" value="1"/>
</dbReference>
<sequence precursor="true">MNRGFIKCVLSLGVVALVSVAEAHPYASGITNSNGLISWVLNETASDVKIVFDDGATIMDYGPGLAVGTNVFTLGAHTNFSIVVFKVGSNVLNQISSDANIYNNFHGPRGVAVNKNPKTWNFGRTYVANANPGSAGPMRPVTTKGIYVMDAASEDCLGLGNVAATAGITLGSSTTFSPYKLFVGPDDALYVGDAATGIIGGVWRVDADLKTSATIFGLANPGNNTTASGVNFGRAAGTPNVTGSLANSNLVLTLTAWDLNLVNPPGTFSPTATGYQNIYRYNIGAGPLPWSNFPTVVTNPIRFGNINSVVMDVQIAPDGKYFITAKRNSPSDGTTNVCVLDSTGTTVLWDSKTQSAAYFGDTVNDHLSIVNYSISVSPDDKFVLIQGAANNNFLLMSLTNGIPDISTLTTNTTVGTGGGSTCYASTWDAADNIYVSSGGSGTLRIFSPGMTTTCITSNDATCTNGSFQLTTTSAALAAIQTQPTNQTAQCSGNASFFVGTSGVGLKYQWYLAGTGAIGGATNSVLTLSGVSMAQSGSSYTVIVSNTLNSVTSQVAVLTVTDTVPPIVTLNGSATISLPQGTPFIDPGATAMDSCAGSVPVTMSGTVDVNSIGTYHLFYLATDPSGNSATNSRTVVVQATNGPPFIEQQPSDQIAQCTSPVVFSVIAAGAAPLSYQWYNGALPLSDGAGVSGSSTATLTLSGTLLSQAGSYSVVITNSLNSITSRVATLTVSDTTIPTITVIGNTVISMVQGSSYIDPGATAADACVGSLAVSTAGSVDVNTPGRYVIVYAATNSTGNSASAQRIVTITPIPGPITAGTPNIIPLPATLQNRPGVFSLCPSQPYPSAPAHALMQILVDNASQATGQYLAAALFKSTGYQFRVVNSTETNAVKGAILITTSNAIPSLGTEGYELTVAPDSVVIRAPAQGGTFYGVQSLLQLLPPQIYSSHIVSGVAWTAPCVYIQDQPRFPWRGVMLDVARHFFNKDEVKQVLDAMAMHKLNTFHWHLVDDQGWRLEITNYPNLTVAGAFRSGTDYGLPPRAATATNAAGLYGGFYTQAEAREIVAYAQERHITVVPEIEMPCHVTCALAAYPQFGCGNAASFYNPDYPSINYGVDLYSLGTPATLAFLQDVLDEVMGIFPGKYIHCGGDEVVASGDRQWNTYSADVANMASLGITPNGSTSVIQYQHWFSSALANYLQTQGRMMMGWTEIENGGIVTNAALMDWQTGGSSQAVAAAEAGQPVVMTPDSSCYINYVEGGGSSSLKYEPPFVVGGTPSYLSLSQIYAFNPVPATLPSQYGSNILGAQCNLFGEYVPSFRNVMFKMFPRVTALAEITWTPQASQSFSNFTNRLVMEEQRYTQMGVNYDHETLPQIGTWGPTVSTSSTTNFYDITTNVTSAGEIDVSFWYTSGANLAISSVALLVNGVQVDVDAHAGLAEPSSIYQATKPFIPVFTLYVLQLPAMKPGATYTIQTVTQASGGTTASGTIYLPNWN</sequence>
<dbReference type="Gene3D" id="3.20.20.80">
    <property type="entry name" value="Glycosidases"/>
    <property type="match status" value="1"/>
</dbReference>
<dbReference type="SUPFAM" id="SSF51445">
    <property type="entry name" value="(Trans)glycosidases"/>
    <property type="match status" value="1"/>
</dbReference>
<dbReference type="GO" id="GO:0005975">
    <property type="term" value="P:carbohydrate metabolic process"/>
    <property type="evidence" value="ECO:0007669"/>
    <property type="project" value="InterPro"/>
</dbReference>
<feature type="signal peptide" evidence="7">
    <location>
        <begin position="1"/>
        <end position="23"/>
    </location>
</feature>
<dbReference type="RefSeq" id="WP_007412906.1">
    <property type="nucleotide sequence ID" value="NZ_ABOX02000002.1"/>
</dbReference>
<evidence type="ECO:0000256" key="2">
    <source>
        <dbReference type="ARBA" id="ARBA00006285"/>
    </source>
</evidence>
<dbReference type="GO" id="GO:0016020">
    <property type="term" value="C:membrane"/>
    <property type="evidence" value="ECO:0007669"/>
    <property type="project" value="TreeGrafter"/>
</dbReference>
<dbReference type="InterPro" id="IPR032179">
    <property type="entry name" value="Cry22Aa_Ig-like"/>
</dbReference>
<dbReference type="Proteomes" id="UP000003688">
    <property type="component" value="Unassembled WGS sequence"/>
</dbReference>
<dbReference type="PRINTS" id="PR00738">
    <property type="entry name" value="GLHYDRLASE20"/>
</dbReference>
<feature type="chain" id="PRO_5002894248" description="beta-N-acetylhexosaminidase" evidence="7">
    <location>
        <begin position="24"/>
        <end position="1490"/>
    </location>
</feature>
<keyword evidence="5 9" id="KW-0326">Glycosidase</keyword>
<evidence type="ECO:0000256" key="6">
    <source>
        <dbReference type="PIRSR" id="PIRSR625705-1"/>
    </source>
</evidence>
<dbReference type="GO" id="GO:0004563">
    <property type="term" value="F:beta-N-acetylhexosaminidase activity"/>
    <property type="evidence" value="ECO:0007669"/>
    <property type="project" value="UniProtKB-EC"/>
</dbReference>
<dbReference type="SUPFAM" id="SSF55545">
    <property type="entry name" value="beta-N-acetylhexosaminidase-like domain"/>
    <property type="match status" value="1"/>
</dbReference>
<keyword evidence="7" id="KW-0732">Signal</keyword>
<dbReference type="InterPro" id="IPR029018">
    <property type="entry name" value="Hex-like_dom2"/>
</dbReference>
<evidence type="ECO:0000256" key="4">
    <source>
        <dbReference type="ARBA" id="ARBA00022801"/>
    </source>
</evidence>
<dbReference type="OrthoDB" id="177545at2"/>
<evidence type="ECO:0000313" key="9">
    <source>
        <dbReference type="EMBL" id="EEF63093.1"/>
    </source>
</evidence>
<evidence type="ECO:0000259" key="8">
    <source>
        <dbReference type="SMART" id="SM00409"/>
    </source>
</evidence>
<dbReference type="InterPro" id="IPR025705">
    <property type="entry name" value="Beta_hexosaminidase_sua/sub"/>
</dbReference>
<dbReference type="SMART" id="SM00409">
    <property type="entry name" value="IG"/>
    <property type="match status" value="2"/>
</dbReference>
<feature type="domain" description="Immunoglobulin" evidence="8">
    <location>
        <begin position="483"/>
        <end position="560"/>
    </location>
</feature>
<dbReference type="Gene3D" id="2.60.40.10">
    <property type="entry name" value="Immunoglobulins"/>
    <property type="match status" value="4"/>
</dbReference>
<gene>
    <name evidence="9" type="ORF">Cflav_PD5728</name>
</gene>
<dbReference type="PANTHER" id="PTHR22600">
    <property type="entry name" value="BETA-HEXOSAMINIDASE"/>
    <property type="match status" value="1"/>
</dbReference>
<dbReference type="Gene3D" id="3.30.379.10">
    <property type="entry name" value="Chitobiase/beta-hexosaminidase domain 2-like"/>
    <property type="match status" value="1"/>
</dbReference>
<dbReference type="STRING" id="320771.Cflav_PD5728"/>
<accession>B9XAQ8</accession>
<comment type="catalytic activity">
    <reaction evidence="1">
        <text>Hydrolysis of terminal non-reducing N-acetyl-D-hexosamine residues in N-acetyl-beta-D-hexosaminides.</text>
        <dbReference type="EC" id="3.2.1.52"/>
    </reaction>
</comment>
<name>B9XAQ8_PEDPL</name>
<dbReference type="Pfam" id="PF00728">
    <property type="entry name" value="Glyco_hydro_20"/>
    <property type="match status" value="1"/>
</dbReference>
<evidence type="ECO:0000256" key="7">
    <source>
        <dbReference type="SAM" id="SignalP"/>
    </source>
</evidence>
<protein>
    <recommendedName>
        <fullName evidence="3">beta-N-acetylhexosaminidase</fullName>
        <ecNumber evidence="3">3.2.1.52</ecNumber>
    </recommendedName>
</protein>
<comment type="caution">
    <text evidence="9">The sequence shown here is derived from an EMBL/GenBank/DDBJ whole genome shotgun (WGS) entry which is preliminary data.</text>
</comment>
<feature type="active site" description="Proton donor" evidence="6">
    <location>
        <position position="1149"/>
    </location>
</feature>
<dbReference type="SUPFAM" id="SSF63829">
    <property type="entry name" value="Calcium-dependent phosphotriesterase"/>
    <property type="match status" value="1"/>
</dbReference>